<dbReference type="SMART" id="SM00871">
    <property type="entry name" value="AraC_E_bind"/>
    <property type="match status" value="1"/>
</dbReference>
<feature type="region of interest" description="Disordered" evidence="1">
    <location>
        <begin position="143"/>
        <end position="162"/>
    </location>
</feature>
<evidence type="ECO:0000259" key="2">
    <source>
        <dbReference type="SMART" id="SM00871"/>
    </source>
</evidence>
<dbReference type="InterPro" id="IPR029441">
    <property type="entry name" value="Cass2"/>
</dbReference>
<dbReference type="SUPFAM" id="SSF55136">
    <property type="entry name" value="Probable bacterial effector-binding domain"/>
    <property type="match status" value="1"/>
</dbReference>
<keyword evidence="4" id="KW-1185">Reference proteome</keyword>
<gene>
    <name evidence="3" type="ORF">SAMN04488108_2430</name>
</gene>
<dbReference type="PANTHER" id="PTHR36444">
    <property type="entry name" value="TRANSCRIPTIONAL REGULATOR PROTEIN YOBU-RELATED"/>
    <property type="match status" value="1"/>
</dbReference>
<accession>A0A1M7ZDQ6</accession>
<dbReference type="OrthoDB" id="8560232at2"/>
<reference evidence="4" key="1">
    <citation type="submission" date="2016-12" db="EMBL/GenBank/DDBJ databases">
        <authorList>
            <person name="Varghese N."/>
            <person name="Submissions S."/>
        </authorList>
    </citation>
    <scope>NUCLEOTIDE SEQUENCE [LARGE SCALE GENOMIC DNA]</scope>
    <source>
        <strain evidence="4">DSM 25035</strain>
    </source>
</reference>
<dbReference type="InterPro" id="IPR053182">
    <property type="entry name" value="YobU-like_regulator"/>
</dbReference>
<evidence type="ECO:0000256" key="1">
    <source>
        <dbReference type="SAM" id="MobiDB-lite"/>
    </source>
</evidence>
<feature type="domain" description="AraC effector-binding" evidence="2">
    <location>
        <begin position="5"/>
        <end position="160"/>
    </location>
</feature>
<organism evidence="3 4">
    <name type="scientific">Algoriphagus zhangzhouensis</name>
    <dbReference type="NCBI Taxonomy" id="1073327"/>
    <lineage>
        <taxon>Bacteria</taxon>
        <taxon>Pseudomonadati</taxon>
        <taxon>Bacteroidota</taxon>
        <taxon>Cytophagia</taxon>
        <taxon>Cytophagales</taxon>
        <taxon>Cyclobacteriaceae</taxon>
        <taxon>Algoriphagus</taxon>
    </lineage>
</organism>
<dbReference type="Pfam" id="PF14526">
    <property type="entry name" value="Cass2"/>
    <property type="match status" value="1"/>
</dbReference>
<dbReference type="AlphaFoldDB" id="A0A1M7ZDQ6"/>
<dbReference type="InterPro" id="IPR011256">
    <property type="entry name" value="Reg_factor_effector_dom_sf"/>
</dbReference>
<evidence type="ECO:0000313" key="4">
    <source>
        <dbReference type="Proteomes" id="UP000184609"/>
    </source>
</evidence>
<evidence type="ECO:0000313" key="3">
    <source>
        <dbReference type="EMBL" id="SHO62962.1"/>
    </source>
</evidence>
<dbReference type="Proteomes" id="UP000184609">
    <property type="component" value="Unassembled WGS sequence"/>
</dbReference>
<name>A0A1M7ZDQ6_9BACT</name>
<dbReference type="STRING" id="1073327.SAMN04488108_2430"/>
<dbReference type="EMBL" id="FRXN01000003">
    <property type="protein sequence ID" value="SHO62962.1"/>
    <property type="molecule type" value="Genomic_DNA"/>
</dbReference>
<dbReference type="Gene3D" id="3.20.80.10">
    <property type="entry name" value="Regulatory factor, effector binding domain"/>
    <property type="match status" value="1"/>
</dbReference>
<dbReference type="InterPro" id="IPR010499">
    <property type="entry name" value="AraC_E-bd"/>
</dbReference>
<proteinExistence type="predicted"/>
<dbReference type="PANTHER" id="PTHR36444:SF2">
    <property type="entry name" value="TRANSCRIPTIONAL REGULATOR PROTEIN YOBU-RELATED"/>
    <property type="match status" value="1"/>
</dbReference>
<dbReference type="RefSeq" id="WP_073572458.1">
    <property type="nucleotide sequence ID" value="NZ_FRXN01000003.1"/>
</dbReference>
<protein>
    <submittedName>
        <fullName evidence="3">AraC family transcriptional regulator</fullName>
    </submittedName>
</protein>
<sequence>MDQFPNLTLVQISEKLVIGKKSEISLANFNVAEIWQKFSPKIKEIRNRVSPDLLSITIYQPDHFENFSAEKTFEKWAGAEVDSFENLPEGLDQLIIPAGKYAVFHYKGLPTDNRIFQLIYSQWLPTSEFELDQRPHFEVLGEKYKNGSPDSEEDIYIPVKRK</sequence>